<feature type="transmembrane region" description="Helical" evidence="1">
    <location>
        <begin position="12"/>
        <end position="34"/>
    </location>
</feature>
<evidence type="ECO:0000313" key="2">
    <source>
        <dbReference type="EMBL" id="RKD33621.1"/>
    </source>
</evidence>
<evidence type="ECO:0000256" key="1">
    <source>
        <dbReference type="SAM" id="Phobius"/>
    </source>
</evidence>
<protein>
    <submittedName>
        <fullName evidence="2">Uncharacterized protein</fullName>
    </submittedName>
</protein>
<name>A0A419T809_9FIRM</name>
<dbReference type="RefSeq" id="WP_120195675.1">
    <property type="nucleotide sequence ID" value="NZ_MCIA01000006.1"/>
</dbReference>
<reference evidence="2 3" key="1">
    <citation type="submission" date="2016-08" db="EMBL/GenBank/DDBJ databases">
        <title>A new outlook on sporulation: Clostridium algidixylanolyticum.</title>
        <authorList>
            <person name="Poppleton D.I."/>
            <person name="Gribaldo S."/>
        </authorList>
    </citation>
    <scope>NUCLEOTIDE SEQUENCE [LARGE SCALE GENOMIC DNA]</scope>
    <source>
        <strain evidence="2 3">SPL73</strain>
    </source>
</reference>
<gene>
    <name evidence="2" type="ORF">BET01_13895</name>
</gene>
<dbReference type="EMBL" id="MCIA01000006">
    <property type="protein sequence ID" value="RKD33621.1"/>
    <property type="molecule type" value="Genomic_DNA"/>
</dbReference>
<keyword evidence="1" id="KW-0472">Membrane</keyword>
<evidence type="ECO:0000313" key="3">
    <source>
        <dbReference type="Proteomes" id="UP000284277"/>
    </source>
</evidence>
<comment type="caution">
    <text evidence="2">The sequence shown here is derived from an EMBL/GenBank/DDBJ whole genome shotgun (WGS) entry which is preliminary data.</text>
</comment>
<keyword evidence="1" id="KW-0812">Transmembrane</keyword>
<feature type="transmembrane region" description="Helical" evidence="1">
    <location>
        <begin position="46"/>
        <end position="72"/>
    </location>
</feature>
<keyword evidence="3" id="KW-1185">Reference proteome</keyword>
<proteinExistence type="predicted"/>
<dbReference type="AlphaFoldDB" id="A0A419T809"/>
<keyword evidence="1" id="KW-1133">Transmembrane helix</keyword>
<sequence>MSELEPLMSIIILLYLPFGSFLLATVSFIIGLFLKFKKLKSYKKLFVMGRVFFAISIIVHFTFYFAVMFYGIGLGMSE</sequence>
<dbReference type="Proteomes" id="UP000284277">
    <property type="component" value="Unassembled WGS sequence"/>
</dbReference>
<accession>A0A419T809</accession>
<organism evidence="2 3">
    <name type="scientific">Lacrimispora algidixylanolytica</name>
    <dbReference type="NCBI Taxonomy" id="94868"/>
    <lineage>
        <taxon>Bacteria</taxon>
        <taxon>Bacillati</taxon>
        <taxon>Bacillota</taxon>
        <taxon>Clostridia</taxon>
        <taxon>Lachnospirales</taxon>
        <taxon>Lachnospiraceae</taxon>
        <taxon>Lacrimispora</taxon>
    </lineage>
</organism>